<keyword evidence="18" id="KW-0132">Cell division</keyword>
<dbReference type="PROSITE" id="PS00428">
    <property type="entry name" value="FTSW_RODA_SPOVE"/>
    <property type="match status" value="1"/>
</dbReference>
<evidence type="ECO:0000256" key="8">
    <source>
        <dbReference type="ARBA" id="ARBA00023136"/>
    </source>
</evidence>
<evidence type="ECO:0000256" key="11">
    <source>
        <dbReference type="ARBA" id="ARBA00038053"/>
    </source>
</evidence>
<feature type="transmembrane region" description="Helical" evidence="17">
    <location>
        <begin position="150"/>
        <end position="167"/>
    </location>
</feature>
<evidence type="ECO:0000256" key="17">
    <source>
        <dbReference type="SAM" id="Phobius"/>
    </source>
</evidence>
<dbReference type="GO" id="GO:0008955">
    <property type="term" value="F:peptidoglycan glycosyltransferase activity"/>
    <property type="evidence" value="ECO:0007669"/>
    <property type="project" value="UniProtKB-EC"/>
</dbReference>
<gene>
    <name evidence="18" type="ORF">CBF30_11365</name>
</gene>
<evidence type="ECO:0000256" key="7">
    <source>
        <dbReference type="ARBA" id="ARBA00022989"/>
    </source>
</evidence>
<evidence type="ECO:0000256" key="16">
    <source>
        <dbReference type="ARBA" id="ARBA00049966"/>
    </source>
</evidence>
<dbReference type="InterPro" id="IPR001182">
    <property type="entry name" value="FtsW/RodA"/>
</dbReference>
<evidence type="ECO:0000256" key="12">
    <source>
        <dbReference type="ARBA" id="ARBA00041185"/>
    </source>
</evidence>
<feature type="transmembrane region" description="Helical" evidence="17">
    <location>
        <begin position="201"/>
        <end position="221"/>
    </location>
</feature>
<dbReference type="EMBL" id="NGJZ01000005">
    <property type="protein sequence ID" value="RSU05905.1"/>
    <property type="molecule type" value="Genomic_DNA"/>
</dbReference>
<dbReference type="PANTHER" id="PTHR30474:SF2">
    <property type="entry name" value="PEPTIDOGLYCAN GLYCOSYLTRANSFERASE FTSW-RELATED"/>
    <property type="match status" value="1"/>
</dbReference>
<evidence type="ECO:0000256" key="10">
    <source>
        <dbReference type="ARBA" id="ARBA00033270"/>
    </source>
</evidence>
<evidence type="ECO:0000256" key="3">
    <source>
        <dbReference type="ARBA" id="ARBA00022679"/>
    </source>
</evidence>
<dbReference type="AlphaFoldDB" id="A0A430AEM2"/>
<keyword evidence="7 17" id="KW-1133">Transmembrane helix</keyword>
<feature type="transmembrane region" description="Helical" evidence="17">
    <location>
        <begin position="173"/>
        <end position="194"/>
    </location>
</feature>
<dbReference type="GO" id="GO:0009252">
    <property type="term" value="P:peptidoglycan biosynthetic process"/>
    <property type="evidence" value="ECO:0007669"/>
    <property type="project" value="UniProtKB-KW"/>
</dbReference>
<feature type="transmembrane region" description="Helical" evidence="17">
    <location>
        <begin position="12"/>
        <end position="32"/>
    </location>
</feature>
<evidence type="ECO:0000256" key="1">
    <source>
        <dbReference type="ARBA" id="ARBA00004141"/>
    </source>
</evidence>
<feature type="transmembrane region" description="Helical" evidence="17">
    <location>
        <begin position="325"/>
        <end position="349"/>
    </location>
</feature>
<comment type="subcellular location">
    <subcellularLocation>
        <location evidence="1">Membrane</location>
        <topology evidence="1">Multi-pass membrane protein</topology>
    </subcellularLocation>
</comment>
<dbReference type="GO" id="GO:0015648">
    <property type="term" value="F:lipid-linked peptidoglycan transporter activity"/>
    <property type="evidence" value="ECO:0007669"/>
    <property type="project" value="TreeGrafter"/>
</dbReference>
<reference evidence="18 19" key="1">
    <citation type="submission" date="2017-05" db="EMBL/GenBank/DDBJ databases">
        <title>Vagococcus spp. assemblies.</title>
        <authorList>
            <person name="Gulvik C.A."/>
        </authorList>
    </citation>
    <scope>NUCLEOTIDE SEQUENCE [LARGE SCALE GENOMIC DNA]</scope>
    <source>
        <strain evidence="18 19">DSM 24756</strain>
    </source>
</reference>
<keyword evidence="2" id="KW-0328">Glycosyltransferase</keyword>
<evidence type="ECO:0000256" key="2">
    <source>
        <dbReference type="ARBA" id="ARBA00022676"/>
    </source>
</evidence>
<dbReference type="GO" id="GO:0032153">
    <property type="term" value="C:cell division site"/>
    <property type="evidence" value="ECO:0007669"/>
    <property type="project" value="TreeGrafter"/>
</dbReference>
<feature type="transmembrane region" description="Helical" evidence="17">
    <location>
        <begin position="75"/>
        <end position="94"/>
    </location>
</feature>
<dbReference type="Pfam" id="PF01098">
    <property type="entry name" value="FTSW_RODA_SPOVE"/>
    <property type="match status" value="1"/>
</dbReference>
<dbReference type="GO" id="GO:0005886">
    <property type="term" value="C:plasma membrane"/>
    <property type="evidence" value="ECO:0007669"/>
    <property type="project" value="TreeGrafter"/>
</dbReference>
<evidence type="ECO:0000256" key="4">
    <source>
        <dbReference type="ARBA" id="ARBA00022692"/>
    </source>
</evidence>
<evidence type="ECO:0000256" key="13">
    <source>
        <dbReference type="ARBA" id="ARBA00041418"/>
    </source>
</evidence>
<keyword evidence="4 17" id="KW-0812">Transmembrane</keyword>
<evidence type="ECO:0000256" key="6">
    <source>
        <dbReference type="ARBA" id="ARBA00022984"/>
    </source>
</evidence>
<dbReference type="OrthoDB" id="9812661at2"/>
<sequence>MKKRFYLDYSILIPYIVMCLIGIVMVYSASSYQLLINKENPAKYAINQSIFFAAGLLIITVIYKMKTRLFAHKNFVNVGMAFIGTLLVLTRYTPLGMTVNGARGWMSVPGIGQIQPAEFLKVMIIWYLASVLAARQTSIAKVRKGQWREIFLRPLLIVGVMIGLVLLQPDTGGAAILTLIAAVVVFASGINYMYTLIIGGGVTVVSYLVIHIIVWSGGAIFPKSYQYVYNRFKVFANPFIDAQDSGHQMVNSYYALYNGGLFGRGLGNSIQKKGFLPEAHTDFMFSIVMEELGLIVSLFILGLLLFLILRIVLVGVRSKSPFNSMMCIGIGGMFLIQTFINIGGISGIIPLTGVTFPFISQGGSSLLMLSIAIGLVLNISADEKRKKEQLGYRYQKHV</sequence>
<evidence type="ECO:0000313" key="19">
    <source>
        <dbReference type="Proteomes" id="UP000288669"/>
    </source>
</evidence>
<comment type="catalytic activity">
    <reaction evidence="15">
        <text>[GlcNAc-(1-&gt;4)-Mur2Ac(oyl-L-Ala-gamma-D-Glu-L-Lys-D-Ala-D-Ala)](n)-di-trans,octa-cis-undecaprenyl diphosphate + beta-D-GlcNAc-(1-&gt;4)-Mur2Ac(oyl-L-Ala-gamma-D-Glu-L-Lys-D-Ala-D-Ala)-di-trans,octa-cis-undecaprenyl diphosphate = [GlcNAc-(1-&gt;4)-Mur2Ac(oyl-L-Ala-gamma-D-Glu-L-Lys-D-Ala-D-Ala)](n+1)-di-trans,octa-cis-undecaprenyl diphosphate + di-trans,octa-cis-undecaprenyl diphosphate + H(+)</text>
        <dbReference type="Rhea" id="RHEA:23708"/>
        <dbReference type="Rhea" id="RHEA-COMP:9602"/>
        <dbReference type="Rhea" id="RHEA-COMP:9603"/>
        <dbReference type="ChEBI" id="CHEBI:15378"/>
        <dbReference type="ChEBI" id="CHEBI:58405"/>
        <dbReference type="ChEBI" id="CHEBI:60033"/>
        <dbReference type="ChEBI" id="CHEBI:78435"/>
        <dbReference type="EC" id="2.4.99.28"/>
    </reaction>
</comment>
<evidence type="ECO:0000313" key="18">
    <source>
        <dbReference type="EMBL" id="RSU05905.1"/>
    </source>
</evidence>
<name>A0A430AEM2_9ENTE</name>
<dbReference type="GO" id="GO:0051301">
    <property type="term" value="P:cell division"/>
    <property type="evidence" value="ECO:0007669"/>
    <property type="project" value="UniProtKB-KW"/>
</dbReference>
<dbReference type="GO" id="GO:0008360">
    <property type="term" value="P:regulation of cell shape"/>
    <property type="evidence" value="ECO:0007669"/>
    <property type="project" value="UniProtKB-KW"/>
</dbReference>
<feature type="transmembrane region" description="Helical" evidence="17">
    <location>
        <begin position="355"/>
        <end position="377"/>
    </location>
</feature>
<feature type="transmembrane region" description="Helical" evidence="17">
    <location>
        <begin position="44"/>
        <end position="63"/>
    </location>
</feature>
<keyword evidence="8 17" id="KW-0472">Membrane</keyword>
<dbReference type="Proteomes" id="UP000288669">
    <property type="component" value="Unassembled WGS sequence"/>
</dbReference>
<accession>A0A430AEM2</accession>
<dbReference type="EC" id="2.4.99.28" evidence="14"/>
<keyword evidence="3" id="KW-0808">Transferase</keyword>
<feature type="transmembrane region" description="Helical" evidence="17">
    <location>
        <begin position="114"/>
        <end position="134"/>
    </location>
</feature>
<dbReference type="InterPro" id="IPR018365">
    <property type="entry name" value="Cell_cycle_FtsW-rel_CS"/>
</dbReference>
<evidence type="ECO:0000256" key="14">
    <source>
        <dbReference type="ARBA" id="ARBA00044770"/>
    </source>
</evidence>
<proteinExistence type="inferred from homology"/>
<dbReference type="RefSeq" id="WP_126826879.1">
    <property type="nucleotide sequence ID" value="NZ_JBHLWU010000004.1"/>
</dbReference>
<keyword evidence="18" id="KW-0131">Cell cycle</keyword>
<evidence type="ECO:0000256" key="5">
    <source>
        <dbReference type="ARBA" id="ARBA00022960"/>
    </source>
</evidence>
<protein>
    <recommendedName>
        <fullName evidence="12">Probable peptidoglycan glycosyltransferase FtsW</fullName>
        <ecNumber evidence="14">2.4.99.28</ecNumber>
    </recommendedName>
    <alternativeName>
        <fullName evidence="13">Cell division protein FtsW</fullName>
    </alternativeName>
    <alternativeName>
        <fullName evidence="10">Cell wall polymerase</fullName>
    </alternativeName>
    <alternativeName>
        <fullName evidence="9">Peptidoglycan polymerase</fullName>
    </alternativeName>
</protein>
<feature type="transmembrane region" description="Helical" evidence="17">
    <location>
        <begin position="292"/>
        <end position="313"/>
    </location>
</feature>
<comment type="similarity">
    <text evidence="11">Belongs to the SEDS family. FtsW subfamily.</text>
</comment>
<evidence type="ECO:0000256" key="9">
    <source>
        <dbReference type="ARBA" id="ARBA00032370"/>
    </source>
</evidence>
<comment type="function">
    <text evidence="16">Peptidoglycan polymerase that is essential for cell division.</text>
</comment>
<comment type="caution">
    <text evidence="18">The sequence shown here is derived from an EMBL/GenBank/DDBJ whole genome shotgun (WGS) entry which is preliminary data.</text>
</comment>
<keyword evidence="6" id="KW-0573">Peptidoglycan synthesis</keyword>
<keyword evidence="5" id="KW-0133">Cell shape</keyword>
<dbReference type="PANTHER" id="PTHR30474">
    <property type="entry name" value="CELL CYCLE PROTEIN"/>
    <property type="match status" value="1"/>
</dbReference>
<evidence type="ECO:0000256" key="15">
    <source>
        <dbReference type="ARBA" id="ARBA00049902"/>
    </source>
</evidence>
<organism evidence="18 19">
    <name type="scientific">Vagococcus entomophilus</name>
    <dbReference type="NCBI Taxonomy" id="1160095"/>
    <lineage>
        <taxon>Bacteria</taxon>
        <taxon>Bacillati</taxon>
        <taxon>Bacillota</taxon>
        <taxon>Bacilli</taxon>
        <taxon>Lactobacillales</taxon>
        <taxon>Enterococcaceae</taxon>
        <taxon>Vagococcus</taxon>
    </lineage>
</organism>
<keyword evidence="19" id="KW-1185">Reference proteome</keyword>